<dbReference type="InterPro" id="IPR002092">
    <property type="entry name" value="DNA-dir_Rpol_phage-type"/>
</dbReference>
<evidence type="ECO:0000313" key="11">
    <source>
        <dbReference type="EMBL" id="ASL24412.1"/>
    </source>
</evidence>
<dbReference type="SMART" id="SM01311">
    <property type="entry name" value="RPOL_N"/>
    <property type="match status" value="1"/>
</dbReference>
<evidence type="ECO:0000256" key="9">
    <source>
        <dbReference type="RuleBase" id="RU003805"/>
    </source>
</evidence>
<reference evidence="12" key="1">
    <citation type="submission" date="2017-06" db="EMBL/GenBank/DDBJ databases">
        <title>Complete genome sequence of Alteromonas virus vB_AspP-H4/4.</title>
        <authorList>
            <person name="Kallies R."/>
        </authorList>
    </citation>
    <scope>NUCLEOTIDE SEQUENCE [LARGE SCALE GENOMIC DNA]</scope>
</reference>
<keyword evidence="4 9" id="KW-0808">Transferase</keyword>
<dbReference type="GO" id="GO:0000428">
    <property type="term" value="C:DNA-directed RNA polymerase complex"/>
    <property type="evidence" value="ECO:0007669"/>
    <property type="project" value="UniProtKB-KW"/>
</dbReference>
<evidence type="ECO:0000256" key="8">
    <source>
        <dbReference type="ARBA" id="ARBA00048552"/>
    </source>
</evidence>
<comment type="similarity">
    <text evidence="1 9">Belongs to the phage and mitochondrial RNA polymerase family.</text>
</comment>
<keyword evidence="7" id="KW-1195">Viral transcription</keyword>
<sequence length="796" mass="91625">MIGKQIEWENECVRRGAERYYANQDRLREQGAGDTTDVMSHLIRERLEDAGNFLEELCRKGNRGKSANYDGVIRSVSQGDFIKIAYLGLKSVLKAVQVPDKNTALKVSLDIGSRIEADAKCLMFETEHPEYFDVVRKSFATQNVTDYVHKHKVMMKKFNDFDIEWNDWSLTTKVQVGTRVLRSILNTFGDVVFLHKEFRYGKYLYVLETTASFDEWAGEFEKERGLLSPMYLPLKIPPRPWANNTTGGYYHPNLRLRFIKTKGREHREFVEANPPLQHMAAVNKLQRTAWQINDDVLKVQEEIYSKGLGIGMPSSKIVEVPAFPEHLKDVEKEDLTDLQKEEVRDWKMRAKSAYGRERQRKGQVLAFMQAHKLAKELRHWDKFYYTYTADFRGRIYCATAGLSPQGADIAKGLLRFKEEVPLGHSGIKWLAIQGANTYGEDKLSYTDRVQWIKSNEHNIRRTVEDPVGSREWWGDADKPYQFLAFCYDWAKCDYGRNPKATSQIPVGLDGSCNGLQHFSAMLRDDIGAKATNLVDSDEPQDIYQEVADVVTRKLEKMDDPLAKIWLRVGVGRKCAKRPVMTLPYGATKTSARAYVHEYVVDNWSKFQLPEDRQFEFARFLTPILWDSIGEVVVAARKAMDWIKKNVGTSYCNWITPIGFPVYQFYKECKVKTVKTQLDGMIRLKINDMEEDGVPWKSAQRNGVAPNFIHSIDSSHMVVAINGTDYSSYAMIHDDYGTHAGYTESFHKSIPKAFLWLYRRSEPLKEWGEQVGANMSTMPETGNYNIDEILNAKYFFG</sequence>
<dbReference type="InterPro" id="IPR046950">
    <property type="entry name" value="DNA-dir_Rpol_C_phage-type"/>
</dbReference>
<gene>
    <name evidence="11" type="ORF">vBAspPH44_29</name>
</gene>
<dbReference type="PROSITE" id="PS00900">
    <property type="entry name" value="RNA_POL_PHAGE_1"/>
    <property type="match status" value="1"/>
</dbReference>
<name>A0A220YL66_9CAUD</name>
<evidence type="ECO:0000256" key="2">
    <source>
        <dbReference type="ARBA" id="ARBA00012418"/>
    </source>
</evidence>
<proteinExistence type="inferred from homology"/>
<evidence type="ECO:0000259" key="10">
    <source>
        <dbReference type="SMART" id="SM01311"/>
    </source>
</evidence>
<dbReference type="GO" id="GO:0006351">
    <property type="term" value="P:DNA-templated transcription"/>
    <property type="evidence" value="ECO:0007669"/>
    <property type="project" value="InterPro"/>
</dbReference>
<dbReference type="InterPro" id="IPR037159">
    <property type="entry name" value="RNA_POL_N_sf"/>
</dbReference>
<evidence type="ECO:0000256" key="7">
    <source>
        <dbReference type="ARBA" id="ARBA00023314"/>
    </source>
</evidence>
<dbReference type="Gene3D" id="1.10.287.260">
    <property type="match status" value="1"/>
</dbReference>
<keyword evidence="12" id="KW-1185">Reference proteome</keyword>
<evidence type="ECO:0000313" key="12">
    <source>
        <dbReference type="Proteomes" id="UP000222639"/>
    </source>
</evidence>
<dbReference type="InterPro" id="IPR043502">
    <property type="entry name" value="DNA/RNA_pol_sf"/>
</dbReference>
<protein>
    <recommendedName>
        <fullName evidence="2 9">DNA-directed RNA polymerase</fullName>
        <ecNumber evidence="2 9">2.7.7.6</ecNumber>
    </recommendedName>
</protein>
<dbReference type="PANTHER" id="PTHR10102:SF0">
    <property type="entry name" value="DNA-DIRECTED RNA POLYMERASE, MITOCHONDRIAL"/>
    <property type="match status" value="1"/>
</dbReference>
<evidence type="ECO:0000256" key="3">
    <source>
        <dbReference type="ARBA" id="ARBA00022478"/>
    </source>
</evidence>
<dbReference type="Gene3D" id="1.10.1320.10">
    <property type="entry name" value="DNA-directed RNA polymerase, N-terminal domain"/>
    <property type="match status" value="1"/>
</dbReference>
<keyword evidence="5 9" id="KW-0548">Nucleotidyltransferase</keyword>
<dbReference type="Pfam" id="PF00940">
    <property type="entry name" value="RNA_pol"/>
    <property type="match status" value="1"/>
</dbReference>
<evidence type="ECO:0000256" key="5">
    <source>
        <dbReference type="ARBA" id="ARBA00022695"/>
    </source>
</evidence>
<dbReference type="EMBL" id="MF278336">
    <property type="protein sequence ID" value="ASL24412.1"/>
    <property type="molecule type" value="Genomic_DNA"/>
</dbReference>
<evidence type="ECO:0000256" key="6">
    <source>
        <dbReference type="ARBA" id="ARBA00023163"/>
    </source>
</evidence>
<dbReference type="Gene3D" id="1.10.150.20">
    <property type="entry name" value="5' to 3' exonuclease, C-terminal subdomain"/>
    <property type="match status" value="1"/>
</dbReference>
<organism evidence="11 12">
    <name type="scientific">Alteromonas phage vB_AspP-H4/4</name>
    <dbReference type="NCBI Taxonomy" id="2928692"/>
    <lineage>
        <taxon>Viruses</taxon>
        <taxon>Duplodnaviria</taxon>
        <taxon>Heunggongvirae</taxon>
        <taxon>Uroviricota</taxon>
        <taxon>Caudoviricetes</taxon>
        <taxon>Autographivirales</taxon>
        <taxon>Foturvirus</taxon>
        <taxon>Foturvirus H44</taxon>
    </lineage>
</organism>
<dbReference type="Gene3D" id="1.10.287.280">
    <property type="match status" value="1"/>
</dbReference>
<dbReference type="EC" id="2.7.7.6" evidence="2 9"/>
<evidence type="ECO:0000256" key="4">
    <source>
        <dbReference type="ARBA" id="ARBA00022679"/>
    </source>
</evidence>
<dbReference type="Proteomes" id="UP000222639">
    <property type="component" value="Segment"/>
</dbReference>
<dbReference type="GO" id="GO:0003677">
    <property type="term" value="F:DNA binding"/>
    <property type="evidence" value="ECO:0007669"/>
    <property type="project" value="InterPro"/>
</dbReference>
<dbReference type="PANTHER" id="PTHR10102">
    <property type="entry name" value="DNA-DIRECTED RNA POLYMERASE, MITOCHONDRIAL"/>
    <property type="match status" value="1"/>
</dbReference>
<accession>A0A220YL66</accession>
<dbReference type="Pfam" id="PF14700">
    <property type="entry name" value="RPOL_N"/>
    <property type="match status" value="1"/>
</dbReference>
<comment type="function">
    <text evidence="9">DNA-dependent RNA polymerase catalyzes the transcription of DNA into RNA using the four ribonucleoside triphosphates as substrates.</text>
</comment>
<dbReference type="GO" id="GO:0003899">
    <property type="term" value="F:DNA-directed RNA polymerase activity"/>
    <property type="evidence" value="ECO:0007669"/>
    <property type="project" value="UniProtKB-EC"/>
</dbReference>
<feature type="domain" description="DNA-directed RNA polymerase N-terminal" evidence="10">
    <location>
        <begin position="3"/>
        <end position="287"/>
    </location>
</feature>
<dbReference type="InterPro" id="IPR024075">
    <property type="entry name" value="DNA-dir_RNA_pol_helix_hairp_sf"/>
</dbReference>
<evidence type="ECO:0000256" key="1">
    <source>
        <dbReference type="ARBA" id="ARBA00009493"/>
    </source>
</evidence>
<dbReference type="SUPFAM" id="SSF56672">
    <property type="entry name" value="DNA/RNA polymerases"/>
    <property type="match status" value="1"/>
</dbReference>
<keyword evidence="3 9" id="KW-0240">DNA-directed RNA polymerase</keyword>
<dbReference type="InterPro" id="IPR029262">
    <property type="entry name" value="RPOL_N"/>
</dbReference>
<comment type="catalytic activity">
    <reaction evidence="8 9">
        <text>RNA(n) + a ribonucleoside 5'-triphosphate = RNA(n+1) + diphosphate</text>
        <dbReference type="Rhea" id="RHEA:21248"/>
        <dbReference type="Rhea" id="RHEA-COMP:14527"/>
        <dbReference type="Rhea" id="RHEA-COMP:17342"/>
        <dbReference type="ChEBI" id="CHEBI:33019"/>
        <dbReference type="ChEBI" id="CHEBI:61557"/>
        <dbReference type="ChEBI" id="CHEBI:140395"/>
        <dbReference type="EC" id="2.7.7.6"/>
    </reaction>
</comment>
<dbReference type="GO" id="GO:0019083">
    <property type="term" value="P:viral transcription"/>
    <property type="evidence" value="ECO:0007669"/>
    <property type="project" value="UniProtKB-KW"/>
</dbReference>
<dbReference type="PROSITE" id="PS00489">
    <property type="entry name" value="RNA_POL_PHAGE_2"/>
    <property type="match status" value="1"/>
</dbReference>
<keyword evidence="6 9" id="KW-0804">Transcription</keyword>